<dbReference type="Proteomes" id="UP001355653">
    <property type="component" value="Unassembled WGS sequence"/>
</dbReference>
<keyword evidence="2" id="KW-1185">Reference proteome</keyword>
<comment type="caution">
    <text evidence="1">The sequence shown here is derived from an EMBL/GenBank/DDBJ whole genome shotgun (WGS) entry which is preliminary data.</text>
</comment>
<evidence type="ECO:0000313" key="2">
    <source>
        <dbReference type="Proteomes" id="UP001355653"/>
    </source>
</evidence>
<reference evidence="1 2" key="1">
    <citation type="submission" date="2023-03" db="EMBL/GenBank/DDBJ databases">
        <title>Bacillus Genome Sequencing.</title>
        <authorList>
            <person name="Dunlap C."/>
        </authorList>
    </citation>
    <scope>NUCLEOTIDE SEQUENCE [LARGE SCALE GENOMIC DNA]</scope>
    <source>
        <strain evidence="1 2">NRS-1351</strain>
    </source>
</reference>
<gene>
    <name evidence="1" type="ORF">P5G65_09135</name>
</gene>
<sequence length="68" mass="7570">MNRNSYSLAGRGVCFCEDLNIAVTVPGDSTKGYGVRPWAIDPEYATKLWQISEKLTGTNSNVSDRRMK</sequence>
<proteinExistence type="predicted"/>
<organism evidence="1 2">
    <name type="scientific">Paenibacillus chondroitinus</name>
    <dbReference type="NCBI Taxonomy" id="59842"/>
    <lineage>
        <taxon>Bacteria</taxon>
        <taxon>Bacillati</taxon>
        <taxon>Bacillota</taxon>
        <taxon>Bacilli</taxon>
        <taxon>Bacillales</taxon>
        <taxon>Paenibacillaceae</taxon>
        <taxon>Paenibacillus</taxon>
    </lineage>
</organism>
<name>A0ABU6D8I1_9BACL</name>
<evidence type="ECO:0000313" key="1">
    <source>
        <dbReference type="EMBL" id="MEB4794059.1"/>
    </source>
</evidence>
<dbReference type="RefSeq" id="WP_127454184.1">
    <property type="nucleotide sequence ID" value="NZ_JAROBY010000015.1"/>
</dbReference>
<accession>A0ABU6D8I1</accession>
<protein>
    <submittedName>
        <fullName evidence="1">Uncharacterized protein</fullName>
    </submittedName>
</protein>
<dbReference type="EMBL" id="JAROBY010000015">
    <property type="protein sequence ID" value="MEB4794059.1"/>
    <property type="molecule type" value="Genomic_DNA"/>
</dbReference>